<dbReference type="InterPro" id="IPR003697">
    <property type="entry name" value="Maf-like"/>
</dbReference>
<dbReference type="Proteomes" id="UP000053586">
    <property type="component" value="Unassembled WGS sequence"/>
</dbReference>
<dbReference type="PIRSF" id="PIRSF006305">
    <property type="entry name" value="Maf"/>
    <property type="match status" value="1"/>
</dbReference>
<proteinExistence type="inferred from homology"/>
<accession>H5T9X8</accession>
<keyword evidence="2 5" id="KW-0963">Cytoplasm</keyword>
<dbReference type="EC" id="3.6.1.-" evidence="5"/>
<dbReference type="NCBIfam" id="TIGR00172">
    <property type="entry name" value="maf"/>
    <property type="match status" value="1"/>
</dbReference>
<dbReference type="RefSeq" id="WP_006003873.1">
    <property type="nucleotide sequence ID" value="NZ_BAET01000007.1"/>
</dbReference>
<dbReference type="SUPFAM" id="SSF52972">
    <property type="entry name" value="ITPase-like"/>
    <property type="match status" value="1"/>
</dbReference>
<gene>
    <name evidence="6" type="primary">yceF1</name>
    <name evidence="6" type="ORF">GPUN_0974</name>
</gene>
<dbReference type="eggNOG" id="COG0424">
    <property type="taxonomic scope" value="Bacteria"/>
</dbReference>
<evidence type="ECO:0000256" key="5">
    <source>
        <dbReference type="HAMAP-Rule" id="MF_00528"/>
    </source>
</evidence>
<sequence length="207" mass="22687">MSTIQNQHCPILLASSSKYRAKLLAQLGLDFVQAAPNIDESAIDKEMPHDMVSRLSEQKALVLSEQHPMHIIISSDQIAVTQRNEILGKPLTHERAVEQLMQVSGQKLTFLTGLCVLSPLPNSADGWHKQLAVVPYYVHFRPLSLAQINDYITREQPLDCAGAFKVEGLGISLFEKLEGDDPNSLIGLPLIALCSMLANIGRPILGG</sequence>
<dbReference type="Pfam" id="PF02545">
    <property type="entry name" value="Maf"/>
    <property type="match status" value="1"/>
</dbReference>
<organism evidence="6 7">
    <name type="scientific">Glaciecola punicea ACAM 611</name>
    <dbReference type="NCBI Taxonomy" id="1121923"/>
    <lineage>
        <taxon>Bacteria</taxon>
        <taxon>Pseudomonadati</taxon>
        <taxon>Pseudomonadota</taxon>
        <taxon>Gammaproteobacteria</taxon>
        <taxon>Alteromonadales</taxon>
        <taxon>Alteromonadaceae</taxon>
        <taxon>Glaciecola</taxon>
    </lineage>
</organism>
<dbReference type="GO" id="GO:0047429">
    <property type="term" value="F:nucleoside triphosphate diphosphatase activity"/>
    <property type="evidence" value="ECO:0007669"/>
    <property type="project" value="InterPro"/>
</dbReference>
<feature type="active site" description="Proton acceptor" evidence="5">
    <location>
        <position position="76"/>
    </location>
</feature>
<dbReference type="AlphaFoldDB" id="H5T9X8"/>
<evidence type="ECO:0000256" key="2">
    <source>
        <dbReference type="ARBA" id="ARBA00022490"/>
    </source>
</evidence>
<comment type="subcellular location">
    <subcellularLocation>
        <location evidence="1 5">Cytoplasm</location>
    </subcellularLocation>
</comment>
<protein>
    <recommendedName>
        <fullName evidence="5">7-methyl-GTP pyrophosphatase</fullName>
        <shortName evidence="5">m(7)GTP pyrophosphatase</shortName>
        <ecNumber evidence="5">3.6.1.-</ecNumber>
    </recommendedName>
</protein>
<dbReference type="PANTHER" id="PTHR43213:SF10">
    <property type="entry name" value="7-METHYL-GTP PYROPHOSPHATASE"/>
    <property type="match status" value="1"/>
</dbReference>
<evidence type="ECO:0000256" key="4">
    <source>
        <dbReference type="ARBA" id="ARBA00023080"/>
    </source>
</evidence>
<feature type="site" description="Important for substrate specificity" evidence="5">
    <location>
        <position position="167"/>
    </location>
</feature>
<comment type="catalytic activity">
    <reaction evidence="5">
        <text>N(7)-methyl-GTP + H2O = N(7)-methyl-GMP + diphosphate + H(+)</text>
        <dbReference type="Rhea" id="RHEA:58744"/>
        <dbReference type="ChEBI" id="CHEBI:15377"/>
        <dbReference type="ChEBI" id="CHEBI:15378"/>
        <dbReference type="ChEBI" id="CHEBI:33019"/>
        <dbReference type="ChEBI" id="CHEBI:58285"/>
        <dbReference type="ChEBI" id="CHEBI:87133"/>
    </reaction>
</comment>
<dbReference type="InterPro" id="IPR029001">
    <property type="entry name" value="ITPase-like_fam"/>
</dbReference>
<comment type="function">
    <text evidence="5">Nucleoside triphosphate pyrophosphatase that hydrolyzes 7-methyl-GTP (m(7)GTP). May have a dual role in cell division arrest and in preventing the incorporation of modified nucleotides into cellular nucleic acids.</text>
</comment>
<evidence type="ECO:0000256" key="3">
    <source>
        <dbReference type="ARBA" id="ARBA00022801"/>
    </source>
</evidence>
<reference evidence="6 7" key="1">
    <citation type="journal article" date="2012" name="J. Bacteriol.">
        <title>Genome sequence of proteorhodopsin-containing sea ice bacterium Glaciecola punicea ACAM 611T.</title>
        <authorList>
            <person name="Qin Q.-L."/>
            <person name="Xie B.-B."/>
            <person name="Shu Y.-L."/>
            <person name="Rong J.-C."/>
            <person name="Zhao D.-L."/>
            <person name="Zhang X.-Y."/>
            <person name="Chen X.-L."/>
            <person name="Zhou B.-C."/>
            <person name="Zhanga Y.-Z."/>
        </authorList>
    </citation>
    <scope>NUCLEOTIDE SEQUENCE [LARGE SCALE GENOMIC DNA]</scope>
    <source>
        <strain evidence="6 7">ACAM 611</strain>
    </source>
</reference>
<dbReference type="GO" id="GO:0009117">
    <property type="term" value="P:nucleotide metabolic process"/>
    <property type="evidence" value="ECO:0007669"/>
    <property type="project" value="UniProtKB-KW"/>
</dbReference>
<feature type="site" description="Important for substrate specificity" evidence="5">
    <location>
        <position position="77"/>
    </location>
</feature>
<dbReference type="GO" id="GO:0005737">
    <property type="term" value="C:cytoplasm"/>
    <property type="evidence" value="ECO:0007669"/>
    <property type="project" value="UniProtKB-SubCell"/>
</dbReference>
<comment type="similarity">
    <text evidence="5">Belongs to the Maf family. YceF subfamily.</text>
</comment>
<evidence type="ECO:0000313" key="7">
    <source>
        <dbReference type="Proteomes" id="UP000053586"/>
    </source>
</evidence>
<keyword evidence="4 5" id="KW-0546">Nucleotide metabolism</keyword>
<comment type="caution">
    <text evidence="5">Lacks conserved residue(s) required for the propagation of feature annotation.</text>
</comment>
<dbReference type="PANTHER" id="PTHR43213">
    <property type="entry name" value="BIFUNCTIONAL DTTP/UTP PYROPHOSPHATASE/METHYLTRANSFERASE PROTEIN-RELATED"/>
    <property type="match status" value="1"/>
</dbReference>
<dbReference type="STRING" id="56804.BAE46_01435"/>
<comment type="caution">
    <text evidence="6">The sequence shown here is derived from an EMBL/GenBank/DDBJ whole genome shotgun (WGS) entry which is preliminary data.</text>
</comment>
<name>H5T9X8_9ALTE</name>
<reference evidence="6 7" key="2">
    <citation type="journal article" date="2017" name="Antonie Van Leeuwenhoek">
        <title>Rhizobium rhizosphaerae sp. nov., a novel species isolated from rice rhizosphere.</title>
        <authorList>
            <person name="Zhao J.J."/>
            <person name="Zhang J."/>
            <person name="Zhang R.J."/>
            <person name="Zhang C.W."/>
            <person name="Yin H.Q."/>
            <person name="Zhang X.X."/>
        </authorList>
    </citation>
    <scope>NUCLEOTIDE SEQUENCE [LARGE SCALE GENOMIC DNA]</scope>
    <source>
        <strain evidence="6 7">ACAM 611</strain>
    </source>
</reference>
<dbReference type="EMBL" id="BAET01000007">
    <property type="protein sequence ID" value="GAB55105.1"/>
    <property type="molecule type" value="Genomic_DNA"/>
</dbReference>
<evidence type="ECO:0000256" key="1">
    <source>
        <dbReference type="ARBA" id="ARBA00004496"/>
    </source>
</evidence>
<dbReference type="OrthoDB" id="9813694at2"/>
<dbReference type="CDD" id="cd00555">
    <property type="entry name" value="Maf"/>
    <property type="match status" value="1"/>
</dbReference>
<feature type="site" description="Important for substrate specificity" evidence="5">
    <location>
        <position position="19"/>
    </location>
</feature>
<keyword evidence="3 5" id="KW-0378">Hydrolase</keyword>
<keyword evidence="7" id="KW-1185">Reference proteome</keyword>
<dbReference type="HAMAP" id="MF_00528">
    <property type="entry name" value="Maf"/>
    <property type="match status" value="1"/>
</dbReference>
<evidence type="ECO:0000313" key="6">
    <source>
        <dbReference type="EMBL" id="GAB55105.1"/>
    </source>
</evidence>
<dbReference type="Gene3D" id="3.90.950.10">
    <property type="match status" value="1"/>
</dbReference>
<comment type="cofactor">
    <cofactor evidence="5">
        <name>a divalent metal cation</name>
        <dbReference type="ChEBI" id="CHEBI:60240"/>
    </cofactor>
</comment>